<dbReference type="HOGENOM" id="CLU_041660_0_0_6"/>
<evidence type="ECO:0000256" key="1">
    <source>
        <dbReference type="SAM" id="MobiDB-lite"/>
    </source>
</evidence>
<dbReference type="InterPro" id="IPR036452">
    <property type="entry name" value="Ribo_hydro-like"/>
</dbReference>
<keyword evidence="5 6" id="KW-0479">Metal-binding</keyword>
<sequence length="489" mass="52530">MTASPGLSCCQQALPAPPLTMRGPPMQPTAIRSTACLPSADMMADLRDPPPVAVPAHSAADAATPPPSALQTVIGRPPRPDAPRHRRTQSLPARLTPAQRSMLAELGVADTPVLTPTEAAVLRELRLHRPQLPLDTLLFTDPNKDPDDVVTYTIAKQLQADGFLRLTDVVVTLGDADMRSQRAQLAKGVFDRLALPDVRVARGQDYPMTSTQAREHSKFLAEGAALRAAPDAVHTDGVRAMCERLATSPHKLGMVVIAGMTDASALLAEAGDLVREKVASITIMGGIDPARDADGLVQPDTRAYNNATDIHAARALYRRAQQLGIPLRILTKEAAYKAAVPPAFYEGIARNGHPVGEYLRDVQKNALKGLWEGIQANLIPGLDTAWFFRTFVAAQPQDPVAADQQGALSFDAIWPQVTKLNLYDPLTLLAALPGTARLLFQPTPMHREGASPVEHVGHAEVVRPEKARLLLSALAKAALVQQDEGEHAR</sequence>
<evidence type="ECO:0007829" key="5">
    <source>
        <dbReference type="PDB" id="4KL0"/>
    </source>
</evidence>
<reference evidence="6" key="3">
    <citation type="journal article" date="2014" name="Proteins">
        <title>The crystal structure of type III effector protein XopQ from Xanthomonas oryzae complexed with adenosine diphosphate ribose.</title>
        <authorList>
            <person name="Yu S."/>
            <person name="Hwang I."/>
            <person name="Rhee S."/>
        </authorList>
    </citation>
    <scope>X-RAY CRYSTALLOGRAPHY (2.10 ANGSTROMS) OF 110-489 IN COMPLEX WITH CA(2+)</scope>
</reference>
<accession>Q5GUA3</accession>
<dbReference type="GO" id="GO:0016799">
    <property type="term" value="F:hydrolase activity, hydrolyzing N-glycosyl compounds"/>
    <property type="evidence" value="ECO:0007669"/>
    <property type="project" value="InterPro"/>
</dbReference>
<keyword evidence="5 6" id="KW-0106">Calcium</keyword>
<dbReference type="PDB" id="4P5F">
    <property type="method" value="X-ray"/>
    <property type="resolution" value="2.10 A"/>
    <property type="chains" value="A/B=110-489"/>
</dbReference>
<name>Q5GUA3_XANOR</name>
<dbReference type="InterPro" id="IPR001910">
    <property type="entry name" value="Inosine/uridine_hydrolase_dom"/>
</dbReference>
<evidence type="ECO:0000313" key="4">
    <source>
        <dbReference type="Proteomes" id="UP000006735"/>
    </source>
</evidence>
<dbReference type="EMBL" id="AE013598">
    <property type="protein sequence ID" value="AAW77720.1"/>
    <property type="molecule type" value="Genomic_DNA"/>
</dbReference>
<feature type="domain" description="Inosine/uridine-preferring nucleoside hydrolase" evidence="2">
    <location>
        <begin position="138"/>
        <end position="363"/>
    </location>
</feature>
<dbReference type="Gene3D" id="3.90.245.10">
    <property type="entry name" value="Ribonucleoside hydrolase-like"/>
    <property type="match status" value="1"/>
</dbReference>
<gene>
    <name evidence="3" type="primary">URH1</name>
    <name evidence="3" type="ordered locus">XOO4466</name>
</gene>
<feature type="binding site" evidence="5 6">
    <location>
        <position position="424"/>
    </location>
    <ligand>
        <name>Ca(2+)</name>
        <dbReference type="ChEBI" id="CHEBI:29108"/>
        <label>1</label>
    </ligand>
</feature>
<dbReference type="EvolutionaryTrace" id="Q5GUA3"/>
<evidence type="ECO:0000259" key="2">
    <source>
        <dbReference type="Pfam" id="PF01156"/>
    </source>
</evidence>
<dbReference type="NCBIfam" id="NF041355">
    <property type="entry name" value="XopQ"/>
    <property type="match status" value="1"/>
</dbReference>
<keyword evidence="5 6" id="KW-0002">3D-structure</keyword>
<feature type="binding site" evidence="5 6">
    <location>
        <position position="257"/>
    </location>
    <ligand>
        <name>Ca(2+)</name>
        <dbReference type="ChEBI" id="CHEBI:29108"/>
        <label>1</label>
    </ligand>
</feature>
<keyword evidence="4" id="KW-1185">Reference proteome</keyword>
<dbReference type="AlphaFoldDB" id="Q5GUA3"/>
<reference evidence="5" key="2">
    <citation type="journal article" date="2013" name="J. Struct. Biol.">
        <title>Crystal structure of the effector protein XOO4466 from Xanthomonas oryzae.</title>
        <authorList>
            <person name="Yu S."/>
            <person name="Hwang I."/>
            <person name="Rhee S."/>
        </authorList>
    </citation>
    <scope>X-RAY CRYSTALLOGRAPHY (1.60 ANGSTROMS) OF 110-485 IN COMPLEX WITH CA(2+)</scope>
</reference>
<organism evidence="3 4">
    <name type="scientific">Xanthomonas oryzae pv. oryzae (strain KACC10331 / KXO85)</name>
    <dbReference type="NCBI Taxonomy" id="291331"/>
    <lineage>
        <taxon>Bacteria</taxon>
        <taxon>Pseudomonadati</taxon>
        <taxon>Pseudomonadota</taxon>
        <taxon>Gammaproteobacteria</taxon>
        <taxon>Lysobacterales</taxon>
        <taxon>Lysobacteraceae</taxon>
        <taxon>Xanthomonas</taxon>
    </lineage>
</organism>
<protein>
    <submittedName>
        <fullName evidence="3">Inosine-uridine nucleoside N-ribohydrolase</fullName>
    </submittedName>
</protein>
<dbReference type="GO" id="GO:0046872">
    <property type="term" value="F:metal ion binding"/>
    <property type="evidence" value="ECO:0007669"/>
    <property type="project" value="UniProtKB-KW"/>
</dbReference>
<proteinExistence type="evidence at protein level"/>
<dbReference type="PDBsum" id="4KL0"/>
<feature type="region of interest" description="Disordered" evidence="1">
    <location>
        <begin position="55"/>
        <end position="96"/>
    </location>
</feature>
<feature type="binding site" evidence="5 6">
    <location>
        <position position="148"/>
    </location>
    <ligand>
        <name>Ca(2+)</name>
        <dbReference type="ChEBI" id="CHEBI:29108"/>
        <label>1</label>
    </ligand>
</feature>
<dbReference type="PDB" id="4KL0">
    <property type="method" value="X-ray"/>
    <property type="resolution" value="1.60 A"/>
    <property type="chains" value="A=110-485"/>
</dbReference>
<dbReference type="KEGG" id="xoo:XOO4466"/>
<dbReference type="SUPFAM" id="SSF53590">
    <property type="entry name" value="Nucleoside hydrolase"/>
    <property type="match status" value="1"/>
</dbReference>
<evidence type="ECO:0007829" key="6">
    <source>
        <dbReference type="PDB" id="4P5F"/>
    </source>
</evidence>
<evidence type="ECO:0000313" key="3">
    <source>
        <dbReference type="EMBL" id="AAW77720.1"/>
    </source>
</evidence>
<dbReference type="Pfam" id="PF01156">
    <property type="entry name" value="IU_nuc_hydro"/>
    <property type="match status" value="1"/>
</dbReference>
<feature type="binding site" evidence="5 6">
    <location>
        <position position="141"/>
    </location>
    <ligand>
        <name>Ca(2+)</name>
        <dbReference type="ChEBI" id="CHEBI:29108"/>
        <label>1</label>
    </ligand>
</feature>
<dbReference type="SMR" id="Q5GUA3"/>
<reference evidence="3 4" key="1">
    <citation type="journal article" date="2005" name="Nucleic Acids Res.">
        <title>The genome sequence of Xanthomonas oryzae pathovar oryzae KACC10331, the bacterial blight pathogen of rice.</title>
        <authorList>
            <person name="Lee B.M."/>
            <person name="Park Y.J."/>
            <person name="Park D.S."/>
            <person name="Kang H.W."/>
            <person name="Kim J.G."/>
            <person name="Song E.S."/>
            <person name="Park I.C."/>
            <person name="Yoon U.H."/>
            <person name="Hahn J.H."/>
            <person name="Koo B.S."/>
            <person name="Lee G.B."/>
            <person name="Kim H."/>
            <person name="Park H.S."/>
            <person name="Yoon K.O."/>
            <person name="Kim J.H."/>
            <person name="Jung C.H."/>
            <person name="Koh N.H."/>
            <person name="Seo J.S."/>
            <person name="Go S.J."/>
        </authorList>
    </citation>
    <scope>NUCLEOTIDE SEQUENCE [LARGE SCALE GENOMIC DNA]</scope>
    <source>
        <strain evidence="4">KACC10331 / KXO85</strain>
    </source>
</reference>
<dbReference type="STRING" id="291331.XOO4466"/>
<feature type="binding site" evidence="6">
    <location>
        <position position="311"/>
    </location>
    <ligand>
        <name>Ca(2+)</name>
        <dbReference type="ChEBI" id="CHEBI:29108"/>
        <label>2</label>
    </ligand>
</feature>
<dbReference type="Proteomes" id="UP000006735">
    <property type="component" value="Chromosome"/>
</dbReference>
<dbReference type="PDBsum" id="4P5F"/>